<name>A0A6H5FZQ1_9HEMI</name>
<dbReference type="OrthoDB" id="447477at2759"/>
<keyword evidence="2" id="KW-1185">Reference proteome</keyword>
<dbReference type="EMBL" id="CADCXU010003288">
    <property type="protein sequence ID" value="CAA9995352.1"/>
    <property type="molecule type" value="Genomic_DNA"/>
</dbReference>
<gene>
    <name evidence="1" type="ORF">NTEN_LOCUS2143</name>
</gene>
<dbReference type="GO" id="GO:0020037">
    <property type="term" value="F:heme binding"/>
    <property type="evidence" value="ECO:0007669"/>
    <property type="project" value="InterPro"/>
</dbReference>
<dbReference type="GO" id="GO:0004833">
    <property type="term" value="F:L-tryptophan 2,3-dioxygenase activity"/>
    <property type="evidence" value="ECO:0007669"/>
    <property type="project" value="InterPro"/>
</dbReference>
<dbReference type="GO" id="GO:0046872">
    <property type="term" value="F:metal ion binding"/>
    <property type="evidence" value="ECO:0007669"/>
    <property type="project" value="InterPro"/>
</dbReference>
<dbReference type="AlphaFoldDB" id="A0A6H5FZQ1"/>
<dbReference type="Proteomes" id="UP000479000">
    <property type="component" value="Unassembled WGS sequence"/>
</dbReference>
<organism evidence="1 2">
    <name type="scientific">Nesidiocoris tenuis</name>
    <dbReference type="NCBI Taxonomy" id="355587"/>
    <lineage>
        <taxon>Eukaryota</taxon>
        <taxon>Metazoa</taxon>
        <taxon>Ecdysozoa</taxon>
        <taxon>Arthropoda</taxon>
        <taxon>Hexapoda</taxon>
        <taxon>Insecta</taxon>
        <taxon>Pterygota</taxon>
        <taxon>Neoptera</taxon>
        <taxon>Paraneoptera</taxon>
        <taxon>Hemiptera</taxon>
        <taxon>Heteroptera</taxon>
        <taxon>Panheteroptera</taxon>
        <taxon>Cimicomorpha</taxon>
        <taxon>Miridae</taxon>
        <taxon>Dicyphina</taxon>
        <taxon>Nesidiocoris</taxon>
    </lineage>
</organism>
<proteinExistence type="predicted"/>
<dbReference type="GO" id="GO:0019441">
    <property type="term" value="P:L-tryptophan catabolic process to kynurenine"/>
    <property type="evidence" value="ECO:0007669"/>
    <property type="project" value="InterPro"/>
</dbReference>
<sequence length="253" mass="28567">MKVIKNRLNGEFNGIERSAALKKWIAQIDTGTQTHMKITTNNLKSLDNHVLMVQRMIGSAHLGTGGSSGYHYLRSTLSVFFYSVGIQVLKHYLQPMLIESIMQRQRNLAVAAQEVLAKRMTTYRASQPTDFNGRVETPASSVSRMETPVNLWKVLCRHCLKYGHNTSQCYSPVAACEHRGLEGHNIVNCPNRSLSPRCAQCIWLKMKKDATKHSVLTYEICPAYRKHIEQLNKDEPMLAICSPPRTPNSKTVP</sequence>
<dbReference type="Pfam" id="PF03301">
    <property type="entry name" value="Trp_dioxygenase"/>
    <property type="match status" value="1"/>
</dbReference>
<dbReference type="InterPro" id="IPR037217">
    <property type="entry name" value="Trp/Indoleamine_2_3_dOase-like"/>
</dbReference>
<dbReference type="SUPFAM" id="SSF140959">
    <property type="entry name" value="Indolic compounds 2,3-dioxygenase-like"/>
    <property type="match status" value="1"/>
</dbReference>
<evidence type="ECO:0000313" key="1">
    <source>
        <dbReference type="EMBL" id="CAA9995352.1"/>
    </source>
</evidence>
<accession>A0A6H5FZQ1</accession>
<reference evidence="1 2" key="1">
    <citation type="submission" date="2020-02" db="EMBL/GenBank/DDBJ databases">
        <authorList>
            <person name="Ferguson B K."/>
        </authorList>
    </citation>
    <scope>NUCLEOTIDE SEQUENCE [LARGE SCALE GENOMIC DNA]</scope>
</reference>
<protein>
    <submittedName>
        <fullName evidence="1">Uncharacterized protein</fullName>
    </submittedName>
</protein>
<dbReference type="InterPro" id="IPR004981">
    <property type="entry name" value="Trp_2_3_dOase"/>
</dbReference>
<evidence type="ECO:0000313" key="2">
    <source>
        <dbReference type="Proteomes" id="UP000479000"/>
    </source>
</evidence>
<dbReference type="Gene3D" id="1.20.58.480">
    <property type="match status" value="1"/>
</dbReference>